<feature type="compositionally biased region" description="Acidic residues" evidence="3">
    <location>
        <begin position="1755"/>
        <end position="1765"/>
    </location>
</feature>
<feature type="domain" description="PDZ" evidence="4">
    <location>
        <begin position="1377"/>
        <end position="1465"/>
    </location>
</feature>
<feature type="region of interest" description="Disordered" evidence="3">
    <location>
        <begin position="849"/>
        <end position="942"/>
    </location>
</feature>
<dbReference type="GO" id="GO:0098887">
    <property type="term" value="P:neurotransmitter receptor transport, endosome to postsynaptic membrane"/>
    <property type="evidence" value="ECO:0007669"/>
    <property type="project" value="TreeGrafter"/>
</dbReference>
<dbReference type="SMART" id="SM00228">
    <property type="entry name" value="PDZ"/>
    <property type="match status" value="4"/>
</dbReference>
<feature type="region of interest" description="Disordered" evidence="3">
    <location>
        <begin position="1103"/>
        <end position="1122"/>
    </location>
</feature>
<dbReference type="InterPro" id="IPR050614">
    <property type="entry name" value="Synaptic_Scaffolding_LAP-MAGUK"/>
</dbReference>
<sequence length="1874" mass="207197">MFKCIPIFRGCNRQIEVIDKRHSSLPIVPEDIFRYARTLEELQLDANHIRTLPKGMFRLVKLRKLTLSDNEISQIPSEIGNLNQLEELNVSKNEIIEIPESIKNLKNLQIADFSSNPVQILPMEFSQLHALKSLALNDISLQQLPNNFGSLQNLESLELRDNLIKKLPPTLSMLVNLERLDLGANDFSELPAMIGQLPNLQELWLDQNELSTLPKEIGRLKKLSCLDVSDNRLEYLPEEISGCESLTDLHLSQNLLETLPDGIGQLSKLTIFKIDQNRLESLNPTIGGCSCLQELILTENKLTELPPTIGNLVMLTNFNVDRNFLREIPPQIGNLTRLGVLSFRENQITFIPAEIGQLKELRVLDISGNKISFLPYSITALNLKALWLAENQSQPLLKFQTDFDENTGQKILTCFLLPQQDFKTDLQFDAFEENSLERVNSLNWDQPRHSSVKFDVDLDDEDGDDDIDDDSDPLISGSGTGAEPNFVRHDTPHPRELKARHLKLFANRDDNFPQQNQSNTSHVACGDQKESSVDQNDEQEMQHRLKNHYQDTDNSSQSSVIIKDDDTNADEPIEPMEQKPVQSAATAAVVGSGGSYFHNRAFQDFINGSGLDSTVGDQTKESVVHTDSNHANLTQKVSRHVGFEKDSSISSNTQSLNLIDSNQNPPEDRQEEDEDVPVEKLNTRLHRRDTPHHLKNKRVNTNSTKEEKEKIVNILSKTNADKPQPPIPVKPALEIQNGPIVTNVTKELRLKLKKHGQSMGLSIAGGLGSSPYKGDDEGIFVSRVTENGPAEIAGLRVGDKILAVNDYNFSRIDHHDAVQQLKSAGEEFWLLVEREIVTNHSTSIPTTASSIVTNKVPPVPPVRTSVISKSSNNSNDSTHQSSDEPLEPQQLKSVLRPPIGDKKSSTSSSVSTSQLPSTAAKPVPSKLNLNRHSSGDIGNTVNPLSQQLGKEIIYTTLIRSEGGLGFSITSGKPGIKDDDSNLPNDDGVYISRIFEGGPAELDGKLKVGDKILSINGISCDGLDHDQVIGIITGLERFVRLVVEREGVPVTEKNLPYQQYSTGLTYSSNSYMANRPSYTGSYRRPLLGSVSSLSHSNALDSGLTGSAGTISTPSTPSFTHGSKPLSSIFNAKLPGLRCNTDSNPYSSSSTNRSINNRFNSALNNPSLASTALINHPLNKSSCRSSSVPPPQNRPLTLARSSVPDDNESNCAGGTLIANNINNGKMTTDTTLTEQFPPAPNDLGVFTEVLTKTTYTENTVTRVTNNSNMALPTIEETIVIRKNDGGLGLSIIGGSDHSCHPFGNNGREHGIYVSKVVAGGAASQTKLRIGDRILEVNGLDMTNATHTEAVQALTSSVSSSPNEVTLKIHHEPLPPGWKEFIIHKSPSEKLGMKIKGGANGQPGNPFDREDEGIFISQINPGGAAARDGRLKPGMRIIEVNDASLLGVSHHQAVQELRNQGLRIRVLVCDGYDPLVPIANNENNVNNKNTDNTISNLIVNNNNHHQSQFRPESSSSSMSNNNISSSENTPVISPKQTNSFDDQDSVFANTPTSPSLSNKHQSTSEQKKTTTVIMKKHQTMSSPSIARSPINPPTENPLSTSESSPALDPLLTSKIPGAKPPVPPKKPDLLLNAINSNKTTNLTPNTKLEHPEWMSFSEKKRHFERATSPNSQQSGQHSLSTSPPQPNHHQQQTKETITKTERYTDTPDAEITTKETLRKVETYSQSRKEIFLSNEELQQIKDNVLDSSKYLASHDHDDDNDENFDEFDNNSPFDEERKEIFCKETTTEDGVTSEHQQKRVFRTAKAEKRYIEKMSNLGIDIQSQEYACLSPGQRRALEAEKRREWRQARLQSLEEDARRTLIQFQNNHPTKENIIEP</sequence>
<dbReference type="GO" id="GO:0016323">
    <property type="term" value="C:basolateral plasma membrane"/>
    <property type="evidence" value="ECO:0007669"/>
    <property type="project" value="TreeGrafter"/>
</dbReference>
<feature type="domain" description="PDZ" evidence="4">
    <location>
        <begin position="1275"/>
        <end position="1354"/>
    </location>
</feature>
<feature type="region of interest" description="Disordered" evidence="3">
    <location>
        <begin position="454"/>
        <end position="492"/>
    </location>
</feature>
<dbReference type="RefSeq" id="XP_027205776.1">
    <property type="nucleotide sequence ID" value="XM_027349975.1"/>
</dbReference>
<dbReference type="PANTHER" id="PTHR23119:SF44">
    <property type="entry name" value="PROTEIN LAP4"/>
    <property type="match status" value="1"/>
</dbReference>
<dbReference type="GO" id="GO:0098609">
    <property type="term" value="P:cell-cell adhesion"/>
    <property type="evidence" value="ECO:0007669"/>
    <property type="project" value="TreeGrafter"/>
</dbReference>
<dbReference type="PANTHER" id="PTHR23119">
    <property type="entry name" value="DISCS LARGE"/>
    <property type="match status" value="1"/>
</dbReference>
<feature type="domain" description="PDZ" evidence="4">
    <location>
        <begin position="954"/>
        <end position="1046"/>
    </location>
</feature>
<keyword evidence="5" id="KW-1185">Reference proteome</keyword>
<dbReference type="PROSITE" id="PS50106">
    <property type="entry name" value="PDZ"/>
    <property type="match status" value="4"/>
</dbReference>
<dbReference type="InterPro" id="IPR003591">
    <property type="entry name" value="Leu-rich_rpt_typical-subtyp"/>
</dbReference>
<proteinExistence type="predicted"/>
<name>A0A6P6YLV2_DERPT</name>
<dbReference type="SMART" id="SM00365">
    <property type="entry name" value="LRR_SD22"/>
    <property type="match status" value="6"/>
</dbReference>
<dbReference type="InterPro" id="IPR055414">
    <property type="entry name" value="LRR_R13L4/SHOC2-like"/>
</dbReference>
<dbReference type="SMART" id="SM00364">
    <property type="entry name" value="LRR_BAC"/>
    <property type="match status" value="9"/>
</dbReference>
<feature type="compositionally biased region" description="Polar residues" evidence="3">
    <location>
        <begin position="1664"/>
        <end position="1679"/>
    </location>
</feature>
<evidence type="ECO:0000256" key="2">
    <source>
        <dbReference type="ARBA" id="ARBA00022737"/>
    </source>
</evidence>
<feature type="compositionally biased region" description="Polar residues" evidence="3">
    <location>
        <begin position="927"/>
        <end position="942"/>
    </location>
</feature>
<keyword evidence="1" id="KW-0433">Leucine-rich repeat</keyword>
<dbReference type="Pfam" id="PF23598">
    <property type="entry name" value="LRR_14"/>
    <property type="match status" value="1"/>
</dbReference>
<feature type="compositionally biased region" description="Polar residues" evidence="3">
    <location>
        <begin position="648"/>
        <end position="665"/>
    </location>
</feature>
<dbReference type="OrthoDB" id="2187496at2759"/>
<feature type="compositionally biased region" description="Polar residues" evidence="3">
    <location>
        <begin position="512"/>
        <end position="522"/>
    </location>
</feature>
<dbReference type="InterPro" id="IPR001611">
    <property type="entry name" value="Leu-rich_rpt"/>
</dbReference>
<reference evidence="6" key="1">
    <citation type="submission" date="2025-08" db="UniProtKB">
        <authorList>
            <consortium name="RefSeq"/>
        </authorList>
    </citation>
    <scope>IDENTIFICATION</scope>
    <source>
        <strain evidence="6">Airmid</strain>
    </source>
</reference>
<dbReference type="PROSITE" id="PS51450">
    <property type="entry name" value="LRR"/>
    <property type="match status" value="5"/>
</dbReference>
<dbReference type="GO" id="GO:0014069">
    <property type="term" value="C:postsynaptic density"/>
    <property type="evidence" value="ECO:0007669"/>
    <property type="project" value="TreeGrafter"/>
</dbReference>
<feature type="region of interest" description="Disordered" evidence="3">
    <location>
        <begin position="1748"/>
        <end position="1769"/>
    </location>
</feature>
<dbReference type="GO" id="GO:0019901">
    <property type="term" value="F:protein kinase binding"/>
    <property type="evidence" value="ECO:0007669"/>
    <property type="project" value="TreeGrafter"/>
</dbReference>
<dbReference type="FunCoup" id="A0A6P6YLV2">
    <property type="interactions" value="644"/>
</dbReference>
<evidence type="ECO:0000313" key="6">
    <source>
        <dbReference type="RefSeq" id="XP_027205776.1"/>
    </source>
</evidence>
<evidence type="ECO:0000259" key="4">
    <source>
        <dbReference type="PROSITE" id="PS50106"/>
    </source>
</evidence>
<dbReference type="InterPro" id="IPR036034">
    <property type="entry name" value="PDZ_sf"/>
</dbReference>
<gene>
    <name evidence="6" type="primary">LOC113799355</name>
</gene>
<feature type="compositionally biased region" description="Polar residues" evidence="3">
    <location>
        <begin position="1526"/>
        <end position="1569"/>
    </location>
</feature>
<feature type="region of interest" description="Disordered" evidence="3">
    <location>
        <begin position="1178"/>
        <end position="1206"/>
    </location>
</feature>
<dbReference type="Pfam" id="PF13855">
    <property type="entry name" value="LRR_8"/>
    <property type="match status" value="2"/>
</dbReference>
<dbReference type="Proteomes" id="UP000515146">
    <property type="component" value="Unplaced"/>
</dbReference>
<feature type="compositionally biased region" description="Low complexity" evidence="3">
    <location>
        <begin position="905"/>
        <end position="918"/>
    </location>
</feature>
<keyword evidence="2" id="KW-0677">Repeat</keyword>
<dbReference type="Gene3D" id="2.30.42.10">
    <property type="match status" value="4"/>
</dbReference>
<evidence type="ECO:0000256" key="1">
    <source>
        <dbReference type="ARBA" id="ARBA00022614"/>
    </source>
</evidence>
<dbReference type="InParanoid" id="A0A6P6YLV2"/>
<dbReference type="InterPro" id="IPR032675">
    <property type="entry name" value="LRR_dom_sf"/>
</dbReference>
<dbReference type="GO" id="GO:0005912">
    <property type="term" value="C:adherens junction"/>
    <property type="evidence" value="ECO:0007669"/>
    <property type="project" value="TreeGrafter"/>
</dbReference>
<feature type="compositionally biased region" description="Basic and acidic residues" evidence="3">
    <location>
        <begin position="1693"/>
        <end position="1709"/>
    </location>
</feature>
<dbReference type="FunFam" id="3.80.10.10:FF:000118">
    <property type="entry name" value="Leucine rich repeat containing 7"/>
    <property type="match status" value="1"/>
</dbReference>
<feature type="region of interest" description="Disordered" evidence="3">
    <location>
        <begin position="1501"/>
        <end position="1623"/>
    </location>
</feature>
<dbReference type="SUPFAM" id="SSF52058">
    <property type="entry name" value="L domain-like"/>
    <property type="match status" value="2"/>
</dbReference>
<feature type="domain" description="PDZ" evidence="4">
    <location>
        <begin position="747"/>
        <end position="836"/>
    </location>
</feature>
<dbReference type="SUPFAM" id="SSF50156">
    <property type="entry name" value="PDZ domain-like"/>
    <property type="match status" value="4"/>
</dbReference>
<feature type="compositionally biased region" description="Acidic residues" evidence="3">
    <location>
        <begin position="457"/>
        <end position="472"/>
    </location>
</feature>
<protein>
    <submittedName>
        <fullName evidence="6">Protein scribble homolog</fullName>
    </submittedName>
</protein>
<dbReference type="GO" id="GO:0043113">
    <property type="term" value="P:receptor clustering"/>
    <property type="evidence" value="ECO:0007669"/>
    <property type="project" value="TreeGrafter"/>
</dbReference>
<organism evidence="5 6">
    <name type="scientific">Dermatophagoides pteronyssinus</name>
    <name type="common">European house dust mite</name>
    <dbReference type="NCBI Taxonomy" id="6956"/>
    <lineage>
        <taxon>Eukaryota</taxon>
        <taxon>Metazoa</taxon>
        <taxon>Ecdysozoa</taxon>
        <taxon>Arthropoda</taxon>
        <taxon>Chelicerata</taxon>
        <taxon>Arachnida</taxon>
        <taxon>Acari</taxon>
        <taxon>Acariformes</taxon>
        <taxon>Sarcoptiformes</taxon>
        <taxon>Astigmata</taxon>
        <taxon>Psoroptidia</taxon>
        <taxon>Analgoidea</taxon>
        <taxon>Pyroglyphidae</taxon>
        <taxon>Dermatophagoidinae</taxon>
        <taxon>Dermatophagoides</taxon>
    </lineage>
</organism>
<dbReference type="Pfam" id="PF00595">
    <property type="entry name" value="PDZ"/>
    <property type="match status" value="4"/>
</dbReference>
<dbReference type="InterPro" id="IPR001478">
    <property type="entry name" value="PDZ"/>
</dbReference>
<dbReference type="SMART" id="SM00369">
    <property type="entry name" value="LRR_TYP"/>
    <property type="match status" value="14"/>
</dbReference>
<dbReference type="GO" id="GO:0045197">
    <property type="term" value="P:establishment or maintenance of epithelial cell apical/basal polarity"/>
    <property type="evidence" value="ECO:0007669"/>
    <property type="project" value="TreeGrafter"/>
</dbReference>
<feature type="region of interest" description="Disordered" evidence="3">
    <location>
        <begin position="643"/>
        <end position="678"/>
    </location>
</feature>
<dbReference type="Gene3D" id="3.80.10.10">
    <property type="entry name" value="Ribonuclease Inhibitor"/>
    <property type="match status" value="2"/>
</dbReference>
<dbReference type="KEGG" id="dpte:113799355"/>
<dbReference type="CDD" id="cd06701">
    <property type="entry name" value="PDZ4_Scribble-like"/>
    <property type="match status" value="1"/>
</dbReference>
<dbReference type="OMA" id="SNIGRCE"/>
<dbReference type="GO" id="GO:0098968">
    <property type="term" value="P:neurotransmitter receptor transport postsynaptic membrane to endosome"/>
    <property type="evidence" value="ECO:0007669"/>
    <property type="project" value="TreeGrafter"/>
</dbReference>
<feature type="region of interest" description="Disordered" evidence="3">
    <location>
        <begin position="510"/>
        <end position="540"/>
    </location>
</feature>
<feature type="compositionally biased region" description="Low complexity" evidence="3">
    <location>
        <begin position="1510"/>
        <end position="1525"/>
    </location>
</feature>
<accession>A0A6P6YLV2</accession>
<dbReference type="GO" id="GO:0045211">
    <property type="term" value="C:postsynaptic membrane"/>
    <property type="evidence" value="ECO:0007669"/>
    <property type="project" value="TreeGrafter"/>
</dbReference>
<dbReference type="CTD" id="23513"/>
<dbReference type="GeneID" id="113799355"/>
<feature type="region of interest" description="Disordered" evidence="3">
    <location>
        <begin position="1658"/>
        <end position="1709"/>
    </location>
</feature>
<evidence type="ECO:0000256" key="3">
    <source>
        <dbReference type="SAM" id="MobiDB-lite"/>
    </source>
</evidence>
<evidence type="ECO:0000313" key="5">
    <source>
        <dbReference type="Proteomes" id="UP000515146"/>
    </source>
</evidence>
<feature type="compositionally biased region" description="Polar residues" evidence="3">
    <location>
        <begin position="865"/>
        <end position="880"/>
    </location>
</feature>